<feature type="region of interest" description="Disordered" evidence="1">
    <location>
        <begin position="55"/>
        <end position="74"/>
    </location>
</feature>
<keyword evidence="3" id="KW-1185">Reference proteome</keyword>
<dbReference type="Proteomes" id="UP001501598">
    <property type="component" value="Unassembled WGS sequence"/>
</dbReference>
<dbReference type="EMBL" id="BAABGT010000086">
    <property type="protein sequence ID" value="GAA4554717.1"/>
    <property type="molecule type" value="Genomic_DNA"/>
</dbReference>
<evidence type="ECO:0000256" key="1">
    <source>
        <dbReference type="SAM" id="MobiDB-lite"/>
    </source>
</evidence>
<accession>A0ABP8RZ86</accession>
<gene>
    <name evidence="2" type="ORF">GCM10023175_53240</name>
</gene>
<feature type="compositionally biased region" description="Polar residues" evidence="1">
    <location>
        <begin position="63"/>
        <end position="74"/>
    </location>
</feature>
<comment type="caution">
    <text evidence="2">The sequence shown here is derived from an EMBL/GenBank/DDBJ whole genome shotgun (WGS) entry which is preliminary data.</text>
</comment>
<organism evidence="2 3">
    <name type="scientific">Pseudonocardia xishanensis</name>
    <dbReference type="NCBI Taxonomy" id="630995"/>
    <lineage>
        <taxon>Bacteria</taxon>
        <taxon>Bacillati</taxon>
        <taxon>Actinomycetota</taxon>
        <taxon>Actinomycetes</taxon>
        <taxon>Pseudonocardiales</taxon>
        <taxon>Pseudonocardiaceae</taxon>
        <taxon>Pseudonocardia</taxon>
    </lineage>
</organism>
<protein>
    <submittedName>
        <fullName evidence="2">Uncharacterized protein</fullName>
    </submittedName>
</protein>
<evidence type="ECO:0000313" key="3">
    <source>
        <dbReference type="Proteomes" id="UP001501598"/>
    </source>
</evidence>
<name>A0ABP8RZ86_9PSEU</name>
<evidence type="ECO:0000313" key="2">
    <source>
        <dbReference type="EMBL" id="GAA4554717.1"/>
    </source>
</evidence>
<reference evidence="3" key="1">
    <citation type="journal article" date="2019" name="Int. J. Syst. Evol. Microbiol.">
        <title>The Global Catalogue of Microorganisms (GCM) 10K type strain sequencing project: providing services to taxonomists for standard genome sequencing and annotation.</title>
        <authorList>
            <consortium name="The Broad Institute Genomics Platform"/>
            <consortium name="The Broad Institute Genome Sequencing Center for Infectious Disease"/>
            <person name="Wu L."/>
            <person name="Ma J."/>
        </authorList>
    </citation>
    <scope>NUCLEOTIDE SEQUENCE [LARGE SCALE GENOMIC DNA]</scope>
    <source>
        <strain evidence="3">JCM 17906</strain>
    </source>
</reference>
<dbReference type="RefSeq" id="WP_237190031.1">
    <property type="nucleotide sequence ID" value="NZ_BAABGT010000086.1"/>
</dbReference>
<sequence>MTNPWKTAVFGGILVEETVIATVLPQVGIDTHSTIAIATAVAVVTCEVALRLFGRGGRGGGTSPQFLSPSPVTA</sequence>
<proteinExistence type="predicted"/>